<organism evidence="1">
    <name type="scientific">Siphoviridae sp. ctOIB27</name>
    <dbReference type="NCBI Taxonomy" id="2826308"/>
    <lineage>
        <taxon>Viruses</taxon>
        <taxon>Duplodnaviria</taxon>
        <taxon>Heunggongvirae</taxon>
        <taxon>Uroviricota</taxon>
        <taxon>Caudoviricetes</taxon>
    </lineage>
</organism>
<dbReference type="EMBL" id="BK014734">
    <property type="protein sequence ID" value="DAD73332.1"/>
    <property type="molecule type" value="Genomic_DNA"/>
</dbReference>
<evidence type="ECO:0000313" key="1">
    <source>
        <dbReference type="EMBL" id="DAD73332.1"/>
    </source>
</evidence>
<accession>A0A8S5LTL0</accession>
<reference evidence="1" key="1">
    <citation type="journal article" date="2021" name="Proc. Natl. Acad. Sci. U.S.A.">
        <title>A Catalog of Tens of Thousands of Viruses from Human Metagenomes Reveals Hidden Associations with Chronic Diseases.</title>
        <authorList>
            <person name="Tisza M.J."/>
            <person name="Buck C.B."/>
        </authorList>
    </citation>
    <scope>NUCLEOTIDE SEQUENCE</scope>
    <source>
        <strain evidence="1">CtOIB27</strain>
    </source>
</reference>
<protein>
    <submittedName>
        <fullName evidence="1">Uncharacterized protein</fullName>
    </submittedName>
</protein>
<sequence length="37" mass="4284">MGPIKRNIISEYQSHKRYTNGLLSEENNTNSLFIMPS</sequence>
<proteinExistence type="predicted"/>
<name>A0A8S5LTL0_9CAUD</name>